<evidence type="ECO:0000313" key="1">
    <source>
        <dbReference type="EMBL" id="KAK7378433.1"/>
    </source>
</evidence>
<sequence length="121" mass="13693">MEVYIDKPSQQGSLLWIFGDEGRQSIGISSGERLSISLEIEQYCSRALKLRGNMFSLRKDLGMQEGNGNLVAGILAQFCRYRPDVGEDDQLSKCGMMLTLVFTYLTSSSYRKRKVKVWLAL</sequence>
<proteinExistence type="predicted"/>
<dbReference type="EMBL" id="JAYMYR010000002">
    <property type="protein sequence ID" value="KAK7378433.1"/>
    <property type="molecule type" value="Genomic_DNA"/>
</dbReference>
<accession>A0AAN9NWW4</accession>
<gene>
    <name evidence="1" type="ORF">VNO80_03874</name>
</gene>
<protein>
    <submittedName>
        <fullName evidence="1">Uncharacterized protein</fullName>
    </submittedName>
</protein>
<keyword evidence="2" id="KW-1185">Reference proteome</keyword>
<organism evidence="1 2">
    <name type="scientific">Phaseolus coccineus</name>
    <name type="common">Scarlet runner bean</name>
    <name type="synonym">Phaseolus multiflorus</name>
    <dbReference type="NCBI Taxonomy" id="3886"/>
    <lineage>
        <taxon>Eukaryota</taxon>
        <taxon>Viridiplantae</taxon>
        <taxon>Streptophyta</taxon>
        <taxon>Embryophyta</taxon>
        <taxon>Tracheophyta</taxon>
        <taxon>Spermatophyta</taxon>
        <taxon>Magnoliopsida</taxon>
        <taxon>eudicotyledons</taxon>
        <taxon>Gunneridae</taxon>
        <taxon>Pentapetalae</taxon>
        <taxon>rosids</taxon>
        <taxon>fabids</taxon>
        <taxon>Fabales</taxon>
        <taxon>Fabaceae</taxon>
        <taxon>Papilionoideae</taxon>
        <taxon>50 kb inversion clade</taxon>
        <taxon>NPAAA clade</taxon>
        <taxon>indigoferoid/millettioid clade</taxon>
        <taxon>Phaseoleae</taxon>
        <taxon>Phaseolus</taxon>
    </lineage>
</organism>
<evidence type="ECO:0000313" key="2">
    <source>
        <dbReference type="Proteomes" id="UP001374584"/>
    </source>
</evidence>
<comment type="caution">
    <text evidence="1">The sequence shown here is derived from an EMBL/GenBank/DDBJ whole genome shotgun (WGS) entry which is preliminary data.</text>
</comment>
<dbReference type="AlphaFoldDB" id="A0AAN9NWW4"/>
<reference evidence="1 2" key="1">
    <citation type="submission" date="2024-01" db="EMBL/GenBank/DDBJ databases">
        <title>The genomes of 5 underutilized Papilionoideae crops provide insights into root nodulation and disease resistanc.</title>
        <authorList>
            <person name="Jiang F."/>
        </authorList>
    </citation>
    <scope>NUCLEOTIDE SEQUENCE [LARGE SCALE GENOMIC DNA]</scope>
    <source>
        <strain evidence="1">JINMINGXINNONG_FW02</strain>
        <tissue evidence="1">Leaves</tissue>
    </source>
</reference>
<name>A0AAN9NWW4_PHACN</name>
<dbReference type="Proteomes" id="UP001374584">
    <property type="component" value="Unassembled WGS sequence"/>
</dbReference>